<reference evidence="2 3" key="1">
    <citation type="submission" date="2020-08" db="EMBL/GenBank/DDBJ databases">
        <title>A Genomic Blueprint of the Chicken Gut Microbiome.</title>
        <authorList>
            <person name="Gilroy R."/>
            <person name="Ravi A."/>
            <person name="Getino M."/>
            <person name="Pursley I."/>
            <person name="Horton D.L."/>
            <person name="Alikhan N.-F."/>
            <person name="Baker D."/>
            <person name="Gharbi K."/>
            <person name="Hall N."/>
            <person name="Watson M."/>
            <person name="Adriaenssens E.M."/>
            <person name="Foster-Nyarko E."/>
            <person name="Jarju S."/>
            <person name="Secka A."/>
            <person name="Antonio M."/>
            <person name="Oren A."/>
            <person name="Chaudhuri R."/>
            <person name="La Ragione R.M."/>
            <person name="Hildebrand F."/>
            <person name="Pallen M.J."/>
        </authorList>
    </citation>
    <scope>NUCLEOTIDE SEQUENCE [LARGE SCALE GENOMIC DNA]</scope>
    <source>
        <strain evidence="2 3">Sa4CUA1</strain>
    </source>
</reference>
<evidence type="ECO:0000313" key="2">
    <source>
        <dbReference type="EMBL" id="MBD7949262.1"/>
    </source>
</evidence>
<keyword evidence="1" id="KW-0472">Membrane</keyword>
<comment type="caution">
    <text evidence="2">The sequence shown here is derived from an EMBL/GenBank/DDBJ whole genome shotgun (WGS) entry which is preliminary data.</text>
</comment>
<gene>
    <name evidence="2" type="ORF">H9652_02420</name>
</gene>
<sequence length="98" mass="10404">MNGPQVGGGGEEPKRLDAKKLAALRRFAGAVVVVIVVNFVIAGAVAIFGGDSDQDPVGRWVGVGFLLCLNVFLVGVQVRIRRSDAWRLATSDRDARQG</sequence>
<dbReference type="EMBL" id="JACSQQ010000003">
    <property type="protein sequence ID" value="MBD7949262.1"/>
    <property type="molecule type" value="Genomic_DNA"/>
</dbReference>
<dbReference type="RefSeq" id="WP_191794499.1">
    <property type="nucleotide sequence ID" value="NZ_JACSQQ010000003.1"/>
</dbReference>
<protein>
    <submittedName>
        <fullName evidence="2">Uncharacterized protein</fullName>
    </submittedName>
</protein>
<keyword evidence="1" id="KW-0812">Transmembrane</keyword>
<evidence type="ECO:0000256" key="1">
    <source>
        <dbReference type="SAM" id="Phobius"/>
    </source>
</evidence>
<feature type="transmembrane region" description="Helical" evidence="1">
    <location>
        <begin position="27"/>
        <end position="48"/>
    </location>
</feature>
<evidence type="ECO:0000313" key="3">
    <source>
        <dbReference type="Proteomes" id="UP000641803"/>
    </source>
</evidence>
<keyword evidence="3" id="KW-1185">Reference proteome</keyword>
<accession>A0ABR8RN91</accession>
<feature type="transmembrane region" description="Helical" evidence="1">
    <location>
        <begin position="60"/>
        <end position="78"/>
    </location>
</feature>
<proteinExistence type="predicted"/>
<dbReference type="Proteomes" id="UP000641803">
    <property type="component" value="Unassembled WGS sequence"/>
</dbReference>
<keyword evidence="1" id="KW-1133">Transmembrane helix</keyword>
<name>A0ABR8RN91_9CELL</name>
<organism evidence="2 3">
    <name type="scientific">Oerskovia rustica</name>
    <dbReference type="NCBI Taxonomy" id="2762237"/>
    <lineage>
        <taxon>Bacteria</taxon>
        <taxon>Bacillati</taxon>
        <taxon>Actinomycetota</taxon>
        <taxon>Actinomycetes</taxon>
        <taxon>Micrococcales</taxon>
        <taxon>Cellulomonadaceae</taxon>
        <taxon>Oerskovia</taxon>
    </lineage>
</organism>